<feature type="transmembrane region" description="Helical" evidence="1">
    <location>
        <begin position="460"/>
        <end position="481"/>
    </location>
</feature>
<keyword evidence="1" id="KW-0472">Membrane</keyword>
<feature type="transmembrane region" description="Helical" evidence="1">
    <location>
        <begin position="191"/>
        <end position="211"/>
    </location>
</feature>
<gene>
    <name evidence="3" type="ORF">NCTC12413_00358</name>
    <name evidence="2" type="ORF">SAR03_12680</name>
</gene>
<dbReference type="EMBL" id="UGZE01000001">
    <property type="protein sequence ID" value="SUJ09623.1"/>
    <property type="molecule type" value="Genomic_DNA"/>
</dbReference>
<feature type="transmembrane region" description="Helical" evidence="1">
    <location>
        <begin position="131"/>
        <end position="152"/>
    </location>
</feature>
<feature type="transmembrane region" description="Helical" evidence="1">
    <location>
        <begin position="77"/>
        <end position="101"/>
    </location>
</feature>
<dbReference type="OrthoDB" id="2014935at2"/>
<feature type="transmembrane region" description="Helical" evidence="1">
    <location>
        <begin position="501"/>
        <end position="524"/>
    </location>
</feature>
<dbReference type="RefSeq" id="WP_103388203.1">
    <property type="nucleotide sequence ID" value="NZ_BKAV01000010.1"/>
</dbReference>
<evidence type="ECO:0000313" key="5">
    <source>
        <dbReference type="Proteomes" id="UP000321598"/>
    </source>
</evidence>
<name>A0A380BYZ3_9STAP</name>
<reference evidence="3 4" key="1">
    <citation type="submission" date="2018-06" db="EMBL/GenBank/DDBJ databases">
        <authorList>
            <consortium name="Pathogen Informatics"/>
            <person name="Doyle S."/>
        </authorList>
    </citation>
    <scope>NUCLEOTIDE SEQUENCE [LARGE SCALE GENOMIC DNA]</scope>
    <source>
        <strain evidence="3 4">NCTC12413</strain>
    </source>
</reference>
<keyword evidence="1" id="KW-0812">Transmembrane</keyword>
<reference evidence="2 5" key="2">
    <citation type="submission" date="2019-07" db="EMBL/GenBank/DDBJ databases">
        <title>Whole genome shotgun sequence of Staphylococcus arlettae NBRC 109765.</title>
        <authorList>
            <person name="Hosoyama A."/>
            <person name="Uohara A."/>
            <person name="Ohji S."/>
            <person name="Ichikawa N."/>
        </authorList>
    </citation>
    <scope>NUCLEOTIDE SEQUENCE [LARGE SCALE GENOMIC DNA]</scope>
    <source>
        <strain evidence="2 5">NBRC 109765</strain>
    </source>
</reference>
<dbReference type="Proteomes" id="UP000254956">
    <property type="component" value="Unassembled WGS sequence"/>
</dbReference>
<accession>A0A380BYZ3</accession>
<dbReference type="Proteomes" id="UP000321598">
    <property type="component" value="Unassembled WGS sequence"/>
</dbReference>
<feature type="transmembrane region" description="Helical" evidence="1">
    <location>
        <begin position="239"/>
        <end position="259"/>
    </location>
</feature>
<feature type="transmembrane region" description="Helical" evidence="1">
    <location>
        <begin position="426"/>
        <end position="453"/>
    </location>
</feature>
<feature type="transmembrane region" description="Helical" evidence="1">
    <location>
        <begin position="297"/>
        <end position="323"/>
    </location>
</feature>
<keyword evidence="1" id="KW-1133">Transmembrane helix</keyword>
<evidence type="ECO:0000313" key="2">
    <source>
        <dbReference type="EMBL" id="GEQ00231.1"/>
    </source>
</evidence>
<dbReference type="AlphaFoldDB" id="A0A380BYZ3"/>
<evidence type="ECO:0000313" key="3">
    <source>
        <dbReference type="EMBL" id="SUJ09623.1"/>
    </source>
</evidence>
<evidence type="ECO:0000256" key="1">
    <source>
        <dbReference type="SAM" id="Phobius"/>
    </source>
</evidence>
<dbReference type="STRING" id="1212545.SARL_00275"/>
<protein>
    <submittedName>
        <fullName evidence="2">Exporter of polyketide antibiotics</fullName>
    </submittedName>
    <submittedName>
        <fullName evidence="3">Putative ABC transporter membrane-spanning protein</fullName>
    </submittedName>
</protein>
<keyword evidence="5" id="KW-1185">Reference proteome</keyword>
<proteinExistence type="predicted"/>
<feature type="transmembrane region" description="Helical" evidence="1">
    <location>
        <begin position="20"/>
        <end position="41"/>
    </location>
</feature>
<sequence>MRQYFNKTLHLTLFYFKRNLVTNALWVISIALLTLIIPPAFKAMYPTQRELNTVIPMLDNPAVKTMLGPIKLDDVNIATVFAHEMLLFTAIVVAIMNILFVGQQTRGDEERGRLILLNALPIGKHAQIMSVMLNIIILNLALFIPIGSGLLVMSGDGFSTISSLLYALNLSAIGVLFGFLTLVVAQLATTVSGTTGITIGILMLSYFIRAIGDGLDNDLSLISPLGWLSRTFPYAENNWWPLVFIMILALICLPSAMILKIKRDINSGYLPEKSGHTHIKRYMKSPLGLQIRLQRTLFISFACGMLLLGLSYGSIFGTLDTFFEDNPLLKQMLVSKGDNYAEQFLPTLMVVMAMVATIPTLISLFKFKKDNHHGYTLMLLANPMTRLTYFGTYIILSIINAFTMIFLASLGLYIGQYFVMDEPLSFISVISSGIIYIPAILAFVALGILILGVSNKLTSIVYAYLAYCFVVVYIGNLLNVREWLKNLTPFHHIPQIPIDDFTVLPLIILIILALCITVFGLLLFQRKDL</sequence>
<feature type="transmembrane region" description="Helical" evidence="1">
    <location>
        <begin position="343"/>
        <end position="367"/>
    </location>
</feature>
<evidence type="ECO:0000313" key="4">
    <source>
        <dbReference type="Proteomes" id="UP000254956"/>
    </source>
</evidence>
<organism evidence="3 4">
    <name type="scientific">Staphylococcus arlettae</name>
    <dbReference type="NCBI Taxonomy" id="29378"/>
    <lineage>
        <taxon>Bacteria</taxon>
        <taxon>Bacillati</taxon>
        <taxon>Bacillota</taxon>
        <taxon>Bacilli</taxon>
        <taxon>Bacillales</taxon>
        <taxon>Staphylococcaceae</taxon>
        <taxon>Staphylococcus</taxon>
    </lineage>
</organism>
<feature type="transmembrane region" description="Helical" evidence="1">
    <location>
        <begin position="387"/>
        <end position="414"/>
    </location>
</feature>
<feature type="transmembrane region" description="Helical" evidence="1">
    <location>
        <begin position="164"/>
        <end position="184"/>
    </location>
</feature>
<dbReference type="EMBL" id="BKAV01000010">
    <property type="protein sequence ID" value="GEQ00231.1"/>
    <property type="molecule type" value="Genomic_DNA"/>
</dbReference>